<feature type="site" description="Transition state stabilizer" evidence="14">
    <location>
        <position position="308"/>
    </location>
</feature>
<accession>A0A2V3UEA6</accession>
<evidence type="ECO:0000256" key="12">
    <source>
        <dbReference type="ARBA" id="ARBA00023239"/>
    </source>
</evidence>
<feature type="site" description="Positions MEP for the nucleophilic attack" evidence="14">
    <location>
        <position position="196"/>
    </location>
</feature>
<dbReference type="UniPathway" id="UPA00056">
    <property type="reaction ID" value="UER00093"/>
</dbReference>
<evidence type="ECO:0000256" key="5">
    <source>
        <dbReference type="ARBA" id="ARBA00004787"/>
    </source>
</evidence>
<evidence type="ECO:0000256" key="7">
    <source>
        <dbReference type="ARBA" id="ARBA00009789"/>
    </source>
</evidence>
<comment type="cofactor">
    <cofactor evidence="3 14">
        <name>a divalent metal cation</name>
        <dbReference type="ChEBI" id="CHEBI:60240"/>
    </cofactor>
</comment>
<dbReference type="EC" id="4.6.1.12" evidence="14"/>
<dbReference type="PANTHER" id="PTHR43181">
    <property type="entry name" value="2-C-METHYL-D-ERYTHRITOL 2,4-CYCLODIPHOSPHATE SYNTHASE, CHLOROPLASTIC"/>
    <property type="match status" value="1"/>
</dbReference>
<comment type="similarity">
    <text evidence="14">In the N-terminal section; belongs to the IspD/TarI cytidylyltransferase family. IspD subfamily.</text>
</comment>
<evidence type="ECO:0000256" key="14">
    <source>
        <dbReference type="HAMAP-Rule" id="MF_01520"/>
    </source>
</evidence>
<comment type="caution">
    <text evidence="14">Lacks conserved residue(s) required for the propagation of feature annotation.</text>
</comment>
<feature type="region of interest" description="2-C-methyl-D-erythritol 4-phosphate cytidylyltransferase" evidence="14">
    <location>
        <begin position="1"/>
        <end position="274"/>
    </location>
</feature>
<feature type="site" description="Transition state stabilizer" evidence="14">
    <location>
        <position position="57"/>
    </location>
</feature>
<dbReference type="HAMAP" id="MF_00108">
    <property type="entry name" value="IspD"/>
    <property type="match status" value="1"/>
</dbReference>
<evidence type="ECO:0000256" key="9">
    <source>
        <dbReference type="ARBA" id="ARBA00022695"/>
    </source>
</evidence>
<dbReference type="SUPFAM" id="SSF69765">
    <property type="entry name" value="IpsF-like"/>
    <property type="match status" value="1"/>
</dbReference>
<dbReference type="NCBIfam" id="TIGR00151">
    <property type="entry name" value="ispF"/>
    <property type="match status" value="1"/>
</dbReference>
<feature type="binding site" evidence="14">
    <location>
        <begin position="282"/>
        <end position="284"/>
    </location>
    <ligand>
        <name>4-CDP-2-C-methyl-D-erythritol 2-phosphate</name>
        <dbReference type="ChEBI" id="CHEBI:57919"/>
    </ligand>
</feature>
<feature type="domain" description="2-C-methyl-D-erythritol 2,4-cyclodiphosphate synthase" evidence="15">
    <location>
        <begin position="276"/>
        <end position="428"/>
    </location>
</feature>
<keyword evidence="12 14" id="KW-0456">Lyase</keyword>
<dbReference type="Gene3D" id="3.30.1330.50">
    <property type="entry name" value="2-C-methyl-D-erythritol 2,4-cyclodiphosphate synthase"/>
    <property type="match status" value="1"/>
</dbReference>
<evidence type="ECO:0000313" key="17">
    <source>
        <dbReference type="Proteomes" id="UP000248021"/>
    </source>
</evidence>
<feature type="binding site" evidence="14">
    <location>
        <position position="282"/>
    </location>
    <ligand>
        <name>a divalent metal cation</name>
        <dbReference type="ChEBI" id="CHEBI:60240"/>
    </ligand>
</feature>
<dbReference type="InterPro" id="IPR001228">
    <property type="entry name" value="IspD"/>
</dbReference>
<dbReference type="HAMAP" id="MF_01520">
    <property type="entry name" value="IspDF"/>
    <property type="match status" value="1"/>
</dbReference>
<dbReference type="EC" id="2.7.7.60" evidence="14"/>
<gene>
    <name evidence="14" type="primary">ispDF</name>
    <name evidence="16" type="ORF">C7450_103365</name>
</gene>
<dbReference type="InterPro" id="IPR026596">
    <property type="entry name" value="IspD/F"/>
</dbReference>
<keyword evidence="17" id="KW-1185">Reference proteome</keyword>
<sequence>MSDHERDARIRHKSIVCDGSAAYQAQSLKADRVRMSKVVAIIVAAGRGTRLGGEIAKQYRMIAGRTVLGHTLVAMAAQADIERIVVVIHPDDSLHFREVVAALPAPVVERLAPPVHGGATRQLSVMAGLEWLADAAQDTPRFVLVHDAARPFVSRELVGRAVAAGIAHAAAVPGVRIADTIKRVDDTGRICETPDRDVLRRVQTPQVFAFMPLLTAHRRAVAAGLTGFTDDGTLAEWAGHVVHIFDGEAGNMKITSGEDIAEAERRLAPSVQLIARAGIGYDVHAFGPGDHIWIGGLRLPHDQGVVAHSDGDVALHALTDAILGALAEGDIGSHFPPSDPQWRGAASDQFLAHAMRLLRARGGRLDHLDLTIICEAPKIGPHRAAMRARIAAIVDVPISCVSVKATTSEQLGFTGRREGIAAQAVASVRIPEGA</sequence>
<feature type="site" description="Transition state stabilizer" evidence="14">
    <location>
        <position position="407"/>
    </location>
</feature>
<comment type="similarity">
    <text evidence="7">Belongs to the IspD/TarI cytidylyltransferase family. IspD subfamily.</text>
</comment>
<dbReference type="GO" id="GO:0046872">
    <property type="term" value="F:metal ion binding"/>
    <property type="evidence" value="ECO:0007669"/>
    <property type="project" value="UniProtKB-KW"/>
</dbReference>
<evidence type="ECO:0000256" key="3">
    <source>
        <dbReference type="ARBA" id="ARBA00001968"/>
    </source>
</evidence>
<dbReference type="AlphaFoldDB" id="A0A2V3UEA6"/>
<reference evidence="16 17" key="1">
    <citation type="submission" date="2018-05" db="EMBL/GenBank/DDBJ databases">
        <title>Genomic Encyclopedia of Type Strains, Phase IV (KMG-IV): sequencing the most valuable type-strain genomes for metagenomic binning, comparative biology and taxonomic classification.</title>
        <authorList>
            <person name="Goeker M."/>
        </authorList>
    </citation>
    <scope>NUCLEOTIDE SEQUENCE [LARGE SCALE GENOMIC DNA]</scope>
    <source>
        <strain evidence="16 17">DSM 6462</strain>
    </source>
</reference>
<comment type="pathway">
    <text evidence="5 14">Isoprenoid biosynthesis; isopentenyl diphosphate biosynthesis via DXP pathway; isopentenyl diphosphate from 1-deoxy-D-xylulose 5-phosphate: step 2/6.</text>
</comment>
<comment type="similarity">
    <text evidence="6">Belongs to the IspF family.</text>
</comment>
<dbReference type="InterPro" id="IPR003526">
    <property type="entry name" value="MECDP_synthase"/>
</dbReference>
<feature type="binding site" evidence="14">
    <location>
        <begin position="406"/>
        <end position="409"/>
    </location>
    <ligand>
        <name>4-CDP-2-C-methyl-D-erythritol 2-phosphate</name>
        <dbReference type="ChEBI" id="CHEBI:57919"/>
    </ligand>
</feature>
<feature type="region of interest" description="2-C-methyl-D-erythritol 2,4-cyclodiphosphate synthase" evidence="14">
    <location>
        <begin position="276"/>
        <end position="434"/>
    </location>
</feature>
<dbReference type="NCBIfam" id="NF006899">
    <property type="entry name" value="PRK09382.1"/>
    <property type="match status" value="1"/>
</dbReference>
<dbReference type="Pfam" id="PF02542">
    <property type="entry name" value="YgbB"/>
    <property type="match status" value="1"/>
</dbReference>
<evidence type="ECO:0000256" key="8">
    <source>
        <dbReference type="ARBA" id="ARBA00022679"/>
    </source>
</evidence>
<dbReference type="EMBL" id="QJJK01000003">
    <property type="protein sequence ID" value="PXW61846.1"/>
    <property type="molecule type" value="Genomic_DNA"/>
</dbReference>
<dbReference type="PANTHER" id="PTHR43181:SF1">
    <property type="entry name" value="2-C-METHYL-D-ERYTHRITOL 2,4-CYCLODIPHOSPHATE SYNTHASE, CHLOROPLASTIC"/>
    <property type="match status" value="1"/>
</dbReference>
<dbReference type="GO" id="GO:0019288">
    <property type="term" value="P:isopentenyl diphosphate biosynthetic process, methylerythritol 4-phosphate pathway"/>
    <property type="evidence" value="ECO:0007669"/>
    <property type="project" value="UniProtKB-UniRule"/>
</dbReference>
<dbReference type="CDD" id="cd02516">
    <property type="entry name" value="CDP-ME_synthetase"/>
    <property type="match status" value="1"/>
</dbReference>
<evidence type="ECO:0000256" key="4">
    <source>
        <dbReference type="ARBA" id="ARBA00004709"/>
    </source>
</evidence>
<evidence type="ECO:0000256" key="10">
    <source>
        <dbReference type="ARBA" id="ARBA00022723"/>
    </source>
</evidence>
<evidence type="ECO:0000256" key="11">
    <source>
        <dbReference type="ARBA" id="ARBA00023229"/>
    </source>
</evidence>
<evidence type="ECO:0000256" key="2">
    <source>
        <dbReference type="ARBA" id="ARBA00001282"/>
    </source>
</evidence>
<feature type="binding site" evidence="14">
    <location>
        <begin position="308"/>
        <end position="309"/>
    </location>
    <ligand>
        <name>4-CDP-2-C-methyl-D-erythritol 2-phosphate</name>
        <dbReference type="ChEBI" id="CHEBI:57919"/>
    </ligand>
</feature>
<comment type="caution">
    <text evidence="16">The sequence shown here is derived from an EMBL/GenBank/DDBJ whole genome shotgun (WGS) entry which is preliminary data.</text>
</comment>
<comment type="catalytic activity">
    <reaction evidence="1 14">
        <text>4-CDP-2-C-methyl-D-erythritol 2-phosphate = 2-C-methyl-D-erythritol 2,4-cyclic diphosphate + CMP</text>
        <dbReference type="Rhea" id="RHEA:23864"/>
        <dbReference type="ChEBI" id="CHEBI:57919"/>
        <dbReference type="ChEBI" id="CHEBI:58483"/>
        <dbReference type="ChEBI" id="CHEBI:60377"/>
        <dbReference type="EC" id="4.6.1.12"/>
    </reaction>
</comment>
<evidence type="ECO:0000313" key="16">
    <source>
        <dbReference type="EMBL" id="PXW61846.1"/>
    </source>
</evidence>
<evidence type="ECO:0000256" key="6">
    <source>
        <dbReference type="ARBA" id="ARBA00008480"/>
    </source>
</evidence>
<keyword evidence="11 14" id="KW-0414">Isoprene biosynthesis</keyword>
<feature type="binding site" evidence="14">
    <location>
        <position position="284"/>
    </location>
    <ligand>
        <name>a divalent metal cation</name>
        <dbReference type="ChEBI" id="CHEBI:60240"/>
    </ligand>
</feature>
<dbReference type="InterPro" id="IPR020555">
    <property type="entry name" value="MECDP_synthase_CS"/>
</dbReference>
<comment type="similarity">
    <text evidence="14">In the C-terminal section; belongs to the IspF family.</text>
</comment>
<evidence type="ECO:0000256" key="13">
    <source>
        <dbReference type="ARBA" id="ARBA00023268"/>
    </source>
</evidence>
<comment type="function">
    <text evidence="14">Bifunctional enzyme that catalyzes the formation of 4-diphosphocytidyl-2-C-methyl-D-erythritol from CTP and 2-C-methyl-D-erythritol 4-phosphate (MEP) (IspD), and catalyzes the conversion of 4-diphosphocytidyl-2-C-methyl-D-erythritol 2-phosphate (CDP-ME2P) to 2-C-methyl-D-erythritol 2,4-cyclodiphosphate (ME-CPP) with a corresponding release of cytidine 5-monophosphate (CMP) (IspF).</text>
</comment>
<keyword evidence="13 14" id="KW-0511">Multifunctional enzyme</keyword>
<feature type="binding site" evidence="14">
    <location>
        <position position="416"/>
    </location>
    <ligand>
        <name>4-CDP-2-C-methyl-D-erythritol 2-phosphate</name>
        <dbReference type="ChEBI" id="CHEBI:57919"/>
    </ligand>
</feature>
<dbReference type="PROSITE" id="PS01350">
    <property type="entry name" value="ISPF"/>
    <property type="match status" value="1"/>
</dbReference>
<feature type="binding site" evidence="14">
    <location>
        <position position="316"/>
    </location>
    <ligand>
        <name>a divalent metal cation</name>
        <dbReference type="ChEBI" id="CHEBI:60240"/>
    </ligand>
</feature>
<dbReference type="FunFam" id="3.90.550.10:FF:000003">
    <property type="entry name" value="2-C-methyl-D-erythritol 4-phosphate cytidylyltransferase"/>
    <property type="match status" value="1"/>
</dbReference>
<dbReference type="InterPro" id="IPR018294">
    <property type="entry name" value="ISPD_synthase_CS"/>
</dbReference>
<dbReference type="InterPro" id="IPR036571">
    <property type="entry name" value="MECDP_synthase_sf"/>
</dbReference>
<keyword evidence="9 14" id="KW-0548">Nucleotidyltransferase</keyword>
<feature type="site" description="Transition state stabilizer" evidence="14">
    <location>
        <position position="50"/>
    </location>
</feature>
<dbReference type="GO" id="GO:0008685">
    <property type="term" value="F:2-C-methyl-D-erythritol 2,4-cyclodiphosphate synthase activity"/>
    <property type="evidence" value="ECO:0007669"/>
    <property type="project" value="UniProtKB-UniRule"/>
</dbReference>
<protein>
    <recommendedName>
        <fullName evidence="14">Bifunctional enzyme IspD/IspF</fullName>
    </recommendedName>
    <domain>
        <recommendedName>
            <fullName evidence="14">2-C-methyl-D-erythritol 4-phosphate cytidylyltransferase</fullName>
            <ecNumber evidence="14">2.7.7.60</ecNumber>
        </recommendedName>
        <alternativeName>
            <fullName evidence="14">4-diphosphocytidyl-2C-methyl-D-erythritol synthase</fullName>
        </alternativeName>
        <alternativeName>
            <fullName evidence="14">MEP cytidylyltransferase</fullName>
            <shortName evidence="14">MCT</shortName>
        </alternativeName>
    </domain>
    <domain>
        <recommendedName>
            <fullName evidence="14">2-C-methyl-D-erythritol 2,4-cyclodiphosphate synthase</fullName>
            <shortName evidence="14">MECDP-synthase</shortName>
            <shortName evidence="14">MECPP-synthase</shortName>
            <shortName evidence="14">MECPS</shortName>
            <ecNumber evidence="14">4.6.1.12</ecNumber>
        </recommendedName>
    </domain>
</protein>
<feature type="binding site" evidence="14">
    <location>
        <position position="413"/>
    </location>
    <ligand>
        <name>4-CDP-2-C-methyl-D-erythritol 2-phosphate</name>
        <dbReference type="ChEBI" id="CHEBI:57919"/>
    </ligand>
</feature>
<dbReference type="Pfam" id="PF01128">
    <property type="entry name" value="IspD"/>
    <property type="match status" value="1"/>
</dbReference>
<dbReference type="HAMAP" id="MF_00107">
    <property type="entry name" value="IspF"/>
    <property type="match status" value="1"/>
</dbReference>
<dbReference type="GO" id="GO:0016114">
    <property type="term" value="P:terpenoid biosynthetic process"/>
    <property type="evidence" value="ECO:0007669"/>
    <property type="project" value="InterPro"/>
</dbReference>
<evidence type="ECO:0000259" key="15">
    <source>
        <dbReference type="Pfam" id="PF02542"/>
    </source>
</evidence>
<feature type="binding site" evidence="14">
    <location>
        <begin position="330"/>
        <end position="332"/>
    </location>
    <ligand>
        <name>4-CDP-2-C-methyl-D-erythritol 2-phosphate</name>
        <dbReference type="ChEBI" id="CHEBI:57919"/>
    </ligand>
</feature>
<dbReference type="CDD" id="cd00554">
    <property type="entry name" value="MECDP_synthase"/>
    <property type="match status" value="1"/>
</dbReference>
<dbReference type="PROSITE" id="PS01295">
    <property type="entry name" value="ISPD"/>
    <property type="match status" value="1"/>
</dbReference>
<organism evidence="16 17">
    <name type="scientific">Chelatococcus asaccharovorans</name>
    <dbReference type="NCBI Taxonomy" id="28210"/>
    <lineage>
        <taxon>Bacteria</taxon>
        <taxon>Pseudomonadati</taxon>
        <taxon>Pseudomonadota</taxon>
        <taxon>Alphaproteobacteria</taxon>
        <taxon>Hyphomicrobiales</taxon>
        <taxon>Chelatococcaceae</taxon>
        <taxon>Chelatococcus</taxon>
    </lineage>
</organism>
<dbReference type="SUPFAM" id="SSF53448">
    <property type="entry name" value="Nucleotide-diphospho-sugar transferases"/>
    <property type="match status" value="1"/>
</dbReference>
<name>A0A2V3UEA6_9HYPH</name>
<keyword evidence="8 14" id="KW-0808">Transferase</keyword>
<dbReference type="InterPro" id="IPR034683">
    <property type="entry name" value="IspD/TarI"/>
</dbReference>
<comment type="catalytic activity">
    <reaction evidence="2 14">
        <text>2-C-methyl-D-erythritol 4-phosphate + CTP + H(+) = 4-CDP-2-C-methyl-D-erythritol + diphosphate</text>
        <dbReference type="Rhea" id="RHEA:13429"/>
        <dbReference type="ChEBI" id="CHEBI:15378"/>
        <dbReference type="ChEBI" id="CHEBI:33019"/>
        <dbReference type="ChEBI" id="CHEBI:37563"/>
        <dbReference type="ChEBI" id="CHEBI:57823"/>
        <dbReference type="ChEBI" id="CHEBI:58262"/>
        <dbReference type="EC" id="2.7.7.60"/>
    </reaction>
</comment>
<dbReference type="InterPro" id="IPR029044">
    <property type="entry name" value="Nucleotide-diphossugar_trans"/>
</dbReference>
<proteinExistence type="inferred from homology"/>
<keyword evidence="10 14" id="KW-0479">Metal-binding</keyword>
<comment type="pathway">
    <text evidence="4 14">Isoprenoid biosynthesis; isopentenyl diphosphate biosynthesis via DXP pathway; isopentenyl diphosphate from 1-deoxy-D-xylulose 5-phosphate: step 4/6.</text>
</comment>
<dbReference type="Gene3D" id="3.90.550.10">
    <property type="entry name" value="Spore Coat Polysaccharide Biosynthesis Protein SpsA, Chain A"/>
    <property type="match status" value="1"/>
</dbReference>
<dbReference type="NCBIfam" id="TIGR00453">
    <property type="entry name" value="ispD"/>
    <property type="match status" value="1"/>
</dbReference>
<evidence type="ECO:0000256" key="1">
    <source>
        <dbReference type="ARBA" id="ARBA00000200"/>
    </source>
</evidence>
<feature type="site" description="Positions MEP for the nucleophilic attack" evidence="14">
    <location>
        <position position="253"/>
    </location>
</feature>
<dbReference type="Proteomes" id="UP000248021">
    <property type="component" value="Unassembled WGS sequence"/>
</dbReference>
<dbReference type="GO" id="GO:0050518">
    <property type="term" value="F:2-C-methyl-D-erythritol 4-phosphate cytidylyltransferase activity"/>
    <property type="evidence" value="ECO:0007669"/>
    <property type="project" value="UniProtKB-UniRule"/>
</dbReference>